<organism evidence="2 3">
    <name type="scientific">Aphis glycines</name>
    <name type="common">Soybean aphid</name>
    <dbReference type="NCBI Taxonomy" id="307491"/>
    <lineage>
        <taxon>Eukaryota</taxon>
        <taxon>Metazoa</taxon>
        <taxon>Ecdysozoa</taxon>
        <taxon>Arthropoda</taxon>
        <taxon>Hexapoda</taxon>
        <taxon>Insecta</taxon>
        <taxon>Pterygota</taxon>
        <taxon>Neoptera</taxon>
        <taxon>Paraneoptera</taxon>
        <taxon>Hemiptera</taxon>
        <taxon>Sternorrhyncha</taxon>
        <taxon>Aphidomorpha</taxon>
        <taxon>Aphidoidea</taxon>
        <taxon>Aphididae</taxon>
        <taxon>Aphidini</taxon>
        <taxon>Aphis</taxon>
        <taxon>Aphis</taxon>
    </lineage>
</organism>
<keyword evidence="1" id="KW-1133">Transmembrane helix</keyword>
<sequence length="225" mass="26317">MPFHVNYHELKRVLVQQKMQVNNCLKVMQLIDQTNHNNICEIHYILRKCMTGQIEKARGPPCQSPTPEQQPRLPYGSPYSIPLLAAAYILICIIHYCSTYFQFHVPNRFMFSKVLQTTFNFSLHSESKIYIIMSLVQPLNRSLKQYFVSVFSDVFKKKIVKCRRSRPGPIGPVPKYASGMMVHNLFTDNFPDTGEHKQMYTLRTANDALEQFFSHQSLFFCLRNR</sequence>
<comment type="caution">
    <text evidence="2">The sequence shown here is derived from an EMBL/GenBank/DDBJ whole genome shotgun (WGS) entry which is preliminary data.</text>
</comment>
<keyword evidence="1" id="KW-0472">Membrane</keyword>
<keyword evidence="1" id="KW-0812">Transmembrane</keyword>
<reference evidence="2 3" key="1">
    <citation type="submission" date="2019-08" db="EMBL/GenBank/DDBJ databases">
        <title>The genome of the soybean aphid Biotype 1, its phylome, world population structure and adaptation to the North American continent.</title>
        <authorList>
            <person name="Giordano R."/>
            <person name="Donthu R.K."/>
            <person name="Hernandez A.G."/>
            <person name="Wright C.L."/>
            <person name="Zimin A.V."/>
        </authorList>
    </citation>
    <scope>NUCLEOTIDE SEQUENCE [LARGE SCALE GENOMIC DNA]</scope>
    <source>
        <tissue evidence="2">Whole aphids</tissue>
    </source>
</reference>
<accession>A0A6G0U156</accession>
<evidence type="ECO:0000313" key="2">
    <source>
        <dbReference type="EMBL" id="KAE9542848.1"/>
    </source>
</evidence>
<gene>
    <name evidence="2" type="ORF">AGLY_002759</name>
</gene>
<dbReference type="EMBL" id="VYZN01000009">
    <property type="protein sequence ID" value="KAE9542848.1"/>
    <property type="molecule type" value="Genomic_DNA"/>
</dbReference>
<evidence type="ECO:0000313" key="3">
    <source>
        <dbReference type="Proteomes" id="UP000475862"/>
    </source>
</evidence>
<protein>
    <submittedName>
        <fullName evidence="2">Uncharacterized protein</fullName>
    </submittedName>
</protein>
<proteinExistence type="predicted"/>
<feature type="transmembrane region" description="Helical" evidence="1">
    <location>
        <begin position="81"/>
        <end position="103"/>
    </location>
</feature>
<name>A0A6G0U156_APHGL</name>
<dbReference type="Proteomes" id="UP000475862">
    <property type="component" value="Unassembled WGS sequence"/>
</dbReference>
<dbReference type="AlphaFoldDB" id="A0A6G0U156"/>
<keyword evidence="3" id="KW-1185">Reference proteome</keyword>
<evidence type="ECO:0000256" key="1">
    <source>
        <dbReference type="SAM" id="Phobius"/>
    </source>
</evidence>